<evidence type="ECO:0000313" key="3">
    <source>
        <dbReference type="EMBL" id="JAT79462.1"/>
    </source>
</evidence>
<proteinExistence type="predicted"/>
<evidence type="ECO:0000259" key="2">
    <source>
        <dbReference type="PROSITE" id="PS51029"/>
    </source>
</evidence>
<feature type="non-terminal residue" evidence="3">
    <location>
        <position position="1"/>
    </location>
</feature>
<feature type="domain" description="MADF" evidence="2">
    <location>
        <begin position="21"/>
        <end position="116"/>
    </location>
</feature>
<sequence>GDVLENEEYSYIVTERDFVSILIDLYRNRPELWKVKHIGYLDKQQKARALDEMVKELQSYRPDFNKEQVRKKINILRTNFNKERRKVAAARRRGDDEYKPHLWYYNELLFLSDEAQGGNFKSSDTEDTLVEQKYLPDSDFQDTTVQSPSTTRQHTNVLKTITVKRRKINLEEEEEDEGHEKSEPEQYMTVTTTYYKKPKTKEDILAKHWAMKLKKLSGEQKLFAEKIINDVLFEGELGNLTKNGVSF</sequence>
<feature type="coiled-coil region" evidence="1">
    <location>
        <begin position="66"/>
        <end position="93"/>
    </location>
</feature>
<dbReference type="PROSITE" id="PS51029">
    <property type="entry name" value="MADF"/>
    <property type="match status" value="1"/>
</dbReference>
<dbReference type="EMBL" id="GDQN01011592">
    <property type="protein sequence ID" value="JAT79462.1"/>
    <property type="molecule type" value="Transcribed_RNA"/>
</dbReference>
<dbReference type="OrthoDB" id="6152242at2759"/>
<reference evidence="3" key="1">
    <citation type="submission" date="2015-09" db="EMBL/GenBank/DDBJ databases">
        <title>De novo assembly of Pectinophora gossypiella (Pink Bollworm) gut transcriptome.</title>
        <authorList>
            <person name="Tassone E.E."/>
        </authorList>
    </citation>
    <scope>NUCLEOTIDE SEQUENCE</scope>
</reference>
<name>A0A1E1VXP3_PECGO</name>
<dbReference type="PANTHER" id="PTHR21505">
    <property type="entry name" value="MADF DOMAIN-CONTAINING PROTEIN-RELATED"/>
    <property type="match status" value="1"/>
</dbReference>
<dbReference type="PANTHER" id="PTHR21505:SF12">
    <property type="entry name" value="MADF DOMAIN-CONTAINING PROTEIN-RELATED"/>
    <property type="match status" value="1"/>
</dbReference>
<organism evidence="3">
    <name type="scientific">Pectinophora gossypiella</name>
    <name type="common">Cotton pink bollworm</name>
    <name type="synonym">Depressaria gossypiella</name>
    <dbReference type="NCBI Taxonomy" id="13191"/>
    <lineage>
        <taxon>Eukaryota</taxon>
        <taxon>Metazoa</taxon>
        <taxon>Ecdysozoa</taxon>
        <taxon>Arthropoda</taxon>
        <taxon>Hexapoda</taxon>
        <taxon>Insecta</taxon>
        <taxon>Pterygota</taxon>
        <taxon>Neoptera</taxon>
        <taxon>Endopterygota</taxon>
        <taxon>Lepidoptera</taxon>
        <taxon>Glossata</taxon>
        <taxon>Ditrysia</taxon>
        <taxon>Gelechioidea</taxon>
        <taxon>Gelechiidae</taxon>
        <taxon>Apatetrinae</taxon>
        <taxon>Pectinophora</taxon>
    </lineage>
</organism>
<gene>
    <name evidence="3" type="ORF">g.18367</name>
</gene>
<accession>A0A1E1VXP3</accession>
<keyword evidence="1" id="KW-0175">Coiled coil</keyword>
<dbReference type="Pfam" id="PF10545">
    <property type="entry name" value="MADF_DNA_bdg"/>
    <property type="match status" value="1"/>
</dbReference>
<evidence type="ECO:0000256" key="1">
    <source>
        <dbReference type="SAM" id="Coils"/>
    </source>
</evidence>
<protein>
    <recommendedName>
        <fullName evidence="2">MADF domain-containing protein</fullName>
    </recommendedName>
</protein>
<dbReference type="SMART" id="SM00595">
    <property type="entry name" value="MADF"/>
    <property type="match status" value="1"/>
</dbReference>
<dbReference type="InterPro" id="IPR006578">
    <property type="entry name" value="MADF-dom"/>
</dbReference>
<dbReference type="AlphaFoldDB" id="A0A1E1VXP3"/>